<dbReference type="Proteomes" id="UP001597459">
    <property type="component" value="Unassembled WGS sequence"/>
</dbReference>
<sequence>MRLWQQKNKKEVPVFWKDYARLFDKKRKYQQVEEERIIAFDTETTGFNYKEDRILSIGAVAVKGKAINVSDQLELYLEQEVFKSETVAIHEIRKNHKYDKVSEKKALELFLDYVQDAVLIAHHAEFDKKMINAALKRHELGKLKNKLLDTSVLFRKTKHKIYTMHDPEKHYSLDELCMDLKISKSDRHTASGDAFITAIAFLKILGKLKKNGKVSMKGLFRIK</sequence>
<protein>
    <submittedName>
        <fullName evidence="2">PolC-type DNA polymerase III</fullName>
    </submittedName>
</protein>
<organism evidence="2 3">
    <name type="scientific">Aquimarina hainanensis</name>
    <dbReference type="NCBI Taxonomy" id="1578017"/>
    <lineage>
        <taxon>Bacteria</taxon>
        <taxon>Pseudomonadati</taxon>
        <taxon>Bacteroidota</taxon>
        <taxon>Flavobacteriia</taxon>
        <taxon>Flavobacteriales</taxon>
        <taxon>Flavobacteriaceae</taxon>
        <taxon>Aquimarina</taxon>
    </lineage>
</organism>
<dbReference type="PANTHER" id="PTHR30231:SF41">
    <property type="entry name" value="DNA POLYMERASE III SUBUNIT EPSILON"/>
    <property type="match status" value="1"/>
</dbReference>
<dbReference type="RefSeq" id="WP_176028511.1">
    <property type="nucleotide sequence ID" value="NZ_JBHSJV010000001.1"/>
</dbReference>
<feature type="domain" description="Exonuclease" evidence="1">
    <location>
        <begin position="36"/>
        <end position="210"/>
    </location>
</feature>
<gene>
    <name evidence="2" type="ORF">ACFSTE_07095</name>
</gene>
<dbReference type="InterPro" id="IPR013520">
    <property type="entry name" value="Ribonucl_H"/>
</dbReference>
<dbReference type="EMBL" id="JBHULX010000004">
    <property type="protein sequence ID" value="MFD2590595.1"/>
    <property type="molecule type" value="Genomic_DNA"/>
</dbReference>
<evidence type="ECO:0000313" key="2">
    <source>
        <dbReference type="EMBL" id="MFD2590595.1"/>
    </source>
</evidence>
<keyword evidence="3" id="KW-1185">Reference proteome</keyword>
<dbReference type="InterPro" id="IPR036397">
    <property type="entry name" value="RNaseH_sf"/>
</dbReference>
<dbReference type="CDD" id="cd06127">
    <property type="entry name" value="DEDDh"/>
    <property type="match status" value="1"/>
</dbReference>
<dbReference type="Pfam" id="PF00929">
    <property type="entry name" value="RNase_T"/>
    <property type="match status" value="1"/>
</dbReference>
<accession>A0ABW5N7Y3</accession>
<name>A0ABW5N7Y3_9FLAO</name>
<dbReference type="InterPro" id="IPR012337">
    <property type="entry name" value="RNaseH-like_sf"/>
</dbReference>
<dbReference type="InterPro" id="IPR006054">
    <property type="entry name" value="DnaQ"/>
</dbReference>
<dbReference type="NCBIfam" id="TIGR00573">
    <property type="entry name" value="dnaq"/>
    <property type="match status" value="1"/>
</dbReference>
<dbReference type="SMART" id="SM00479">
    <property type="entry name" value="EXOIII"/>
    <property type="match status" value="1"/>
</dbReference>
<comment type="caution">
    <text evidence="2">The sequence shown here is derived from an EMBL/GenBank/DDBJ whole genome shotgun (WGS) entry which is preliminary data.</text>
</comment>
<evidence type="ECO:0000313" key="3">
    <source>
        <dbReference type="Proteomes" id="UP001597459"/>
    </source>
</evidence>
<dbReference type="Gene3D" id="3.30.420.10">
    <property type="entry name" value="Ribonuclease H-like superfamily/Ribonuclease H"/>
    <property type="match status" value="1"/>
</dbReference>
<dbReference type="PANTHER" id="PTHR30231">
    <property type="entry name" value="DNA POLYMERASE III SUBUNIT EPSILON"/>
    <property type="match status" value="1"/>
</dbReference>
<evidence type="ECO:0000259" key="1">
    <source>
        <dbReference type="SMART" id="SM00479"/>
    </source>
</evidence>
<reference evidence="3" key="1">
    <citation type="journal article" date="2019" name="Int. J. Syst. Evol. Microbiol.">
        <title>The Global Catalogue of Microorganisms (GCM) 10K type strain sequencing project: providing services to taxonomists for standard genome sequencing and annotation.</title>
        <authorList>
            <consortium name="The Broad Institute Genomics Platform"/>
            <consortium name="The Broad Institute Genome Sequencing Center for Infectious Disease"/>
            <person name="Wu L."/>
            <person name="Ma J."/>
        </authorList>
    </citation>
    <scope>NUCLEOTIDE SEQUENCE [LARGE SCALE GENOMIC DNA]</scope>
    <source>
        <strain evidence="3">KCTC 42423</strain>
    </source>
</reference>
<proteinExistence type="predicted"/>
<dbReference type="SUPFAM" id="SSF53098">
    <property type="entry name" value="Ribonuclease H-like"/>
    <property type="match status" value="1"/>
</dbReference>